<dbReference type="Proteomes" id="UP000284702">
    <property type="component" value="Unassembled WGS sequence"/>
</dbReference>
<gene>
    <name evidence="2" type="ORF">B5M09_009404</name>
</gene>
<organism evidence="2 3">
    <name type="scientific">Aphanomyces astaci</name>
    <name type="common">Crayfish plague agent</name>
    <dbReference type="NCBI Taxonomy" id="112090"/>
    <lineage>
        <taxon>Eukaryota</taxon>
        <taxon>Sar</taxon>
        <taxon>Stramenopiles</taxon>
        <taxon>Oomycota</taxon>
        <taxon>Saprolegniomycetes</taxon>
        <taxon>Saprolegniales</taxon>
        <taxon>Verrucalvaceae</taxon>
        <taxon>Aphanomyces</taxon>
    </lineage>
</organism>
<reference evidence="2" key="1">
    <citation type="submission" date="2018-07" db="EMBL/GenBank/DDBJ databases">
        <title>Annotation of Aphanomyces astaci genome assembly.</title>
        <authorList>
            <person name="Studholme D.J."/>
        </authorList>
    </citation>
    <scope>NUCLEOTIDE SEQUENCE [LARGE SCALE GENOMIC DNA]</scope>
    <source>
        <strain evidence="2">Pc</strain>
    </source>
</reference>
<dbReference type="VEuPathDB" id="FungiDB:H257_12639"/>
<accession>A0A3R8D254</accession>
<dbReference type="VEuPathDB" id="FungiDB:H257_14327"/>
<protein>
    <recommendedName>
        <fullName evidence="1">Core-binding (CB) domain-containing protein</fullName>
    </recommendedName>
</protein>
<dbReference type="InterPro" id="IPR044068">
    <property type="entry name" value="CB"/>
</dbReference>
<dbReference type="AlphaFoldDB" id="A0A3R8D254"/>
<evidence type="ECO:0000313" key="2">
    <source>
        <dbReference type="EMBL" id="RQM18931.1"/>
    </source>
</evidence>
<feature type="domain" description="Core-binding (CB)" evidence="1">
    <location>
        <begin position="1"/>
        <end position="80"/>
    </location>
</feature>
<dbReference type="EMBL" id="MZMZ02004955">
    <property type="protein sequence ID" value="RQM18931.1"/>
    <property type="molecule type" value="Genomic_DNA"/>
</dbReference>
<comment type="caution">
    <text evidence="2">The sequence shown here is derived from an EMBL/GenBank/DDBJ whole genome shotgun (WGS) entry which is preliminary data.</text>
</comment>
<dbReference type="PROSITE" id="PS51900">
    <property type="entry name" value="CB"/>
    <property type="match status" value="1"/>
</dbReference>
<name>A0A3R8D254_APHAT</name>
<keyword evidence="3" id="KW-1185">Reference proteome</keyword>
<evidence type="ECO:0000313" key="3">
    <source>
        <dbReference type="Proteomes" id="UP000284702"/>
    </source>
</evidence>
<proteinExistence type="predicted"/>
<evidence type="ECO:0000259" key="1">
    <source>
        <dbReference type="PROSITE" id="PS51900"/>
    </source>
</evidence>
<sequence length="253" mass="29177">MWVPKSTKAGYRNGLNQIKKGILAHGTPDMLTSIGSIDLTVFTYDHFLLFIQWAFQNTSNKPGTLARYRSAIKDYYKQQRVAVPREYDEDMKDLFQAQKLHAVTIAASLSVREAAILLGCSERSVREWVHDQAKLSHLKGSKARKRNTGNNGAVPILPDAHALVNYMKDLRRQELPVTSAHMMQFLPLDHMAWIENYMATRKTGYQSLLRLLQHFAGRHGFSKQRIYRKKKTQDDLELTRLAFGKQFHENTRM</sequence>